<dbReference type="InterPro" id="IPR036390">
    <property type="entry name" value="WH_DNA-bd_sf"/>
</dbReference>
<dbReference type="InterPro" id="IPR036388">
    <property type="entry name" value="WH-like_DNA-bd_sf"/>
</dbReference>
<dbReference type="SUPFAM" id="SSF46785">
    <property type="entry name" value="Winged helix' DNA-binding domain"/>
    <property type="match status" value="2"/>
</dbReference>
<dbReference type="EMBL" id="SJPN01000004">
    <property type="protein sequence ID" value="TWU02687.1"/>
    <property type="molecule type" value="Genomic_DNA"/>
</dbReference>
<evidence type="ECO:0000256" key="4">
    <source>
        <dbReference type="ARBA" id="ARBA00023306"/>
    </source>
</evidence>
<dbReference type="OrthoDB" id="258422at2"/>
<dbReference type="Proteomes" id="UP000320176">
    <property type="component" value="Unassembled WGS sequence"/>
</dbReference>
<proteinExistence type="predicted"/>
<dbReference type="Gene3D" id="1.10.10.10">
    <property type="entry name" value="Winged helix-like DNA-binding domain superfamily/Winged helix DNA-binding domain"/>
    <property type="match status" value="2"/>
</dbReference>
<comment type="caution">
    <text evidence="6">The sequence shown here is derived from an EMBL/GenBank/DDBJ whole genome shotgun (WGS) entry which is preliminary data.</text>
</comment>
<dbReference type="AlphaFoldDB" id="A0A5C6ATC1"/>
<keyword evidence="4" id="KW-0131">Cell cycle</keyword>
<feature type="compositionally biased region" description="Acidic residues" evidence="5">
    <location>
        <begin position="19"/>
        <end position="35"/>
    </location>
</feature>
<dbReference type="GO" id="GO:0051301">
    <property type="term" value="P:cell division"/>
    <property type="evidence" value="ECO:0007669"/>
    <property type="project" value="UniProtKB-KW"/>
</dbReference>
<protein>
    <submittedName>
        <fullName evidence="6">Segregation and condensation protein B</fullName>
    </submittedName>
</protein>
<dbReference type="InterPro" id="IPR005234">
    <property type="entry name" value="ScpB_csome_segregation"/>
</dbReference>
<keyword evidence="3" id="KW-0159">Chromosome partition</keyword>
<keyword evidence="1" id="KW-0963">Cytoplasm</keyword>
<organism evidence="6 7">
    <name type="scientific">Stieleria varia</name>
    <dbReference type="NCBI Taxonomy" id="2528005"/>
    <lineage>
        <taxon>Bacteria</taxon>
        <taxon>Pseudomonadati</taxon>
        <taxon>Planctomycetota</taxon>
        <taxon>Planctomycetia</taxon>
        <taxon>Pirellulales</taxon>
        <taxon>Pirellulaceae</taxon>
        <taxon>Stieleria</taxon>
    </lineage>
</organism>
<reference evidence="6 7" key="1">
    <citation type="submission" date="2019-02" db="EMBL/GenBank/DDBJ databases">
        <title>Deep-cultivation of Planctomycetes and their phenomic and genomic characterization uncovers novel biology.</title>
        <authorList>
            <person name="Wiegand S."/>
            <person name="Jogler M."/>
            <person name="Boedeker C."/>
            <person name="Pinto D."/>
            <person name="Vollmers J."/>
            <person name="Rivas-Marin E."/>
            <person name="Kohn T."/>
            <person name="Peeters S.H."/>
            <person name="Heuer A."/>
            <person name="Rast P."/>
            <person name="Oberbeckmann S."/>
            <person name="Bunk B."/>
            <person name="Jeske O."/>
            <person name="Meyerdierks A."/>
            <person name="Storesund J.E."/>
            <person name="Kallscheuer N."/>
            <person name="Luecker S."/>
            <person name="Lage O.M."/>
            <person name="Pohl T."/>
            <person name="Merkel B.J."/>
            <person name="Hornburger P."/>
            <person name="Mueller R.-W."/>
            <person name="Bruemmer F."/>
            <person name="Labrenz M."/>
            <person name="Spormann A.M."/>
            <person name="Op Den Camp H."/>
            <person name="Overmann J."/>
            <person name="Amann R."/>
            <person name="Jetten M.S.M."/>
            <person name="Mascher T."/>
            <person name="Medema M.H."/>
            <person name="Devos D.P."/>
            <person name="Kaster A.-K."/>
            <person name="Ovreas L."/>
            <person name="Rohde M."/>
            <person name="Galperin M.Y."/>
            <person name="Jogler C."/>
        </authorList>
    </citation>
    <scope>NUCLEOTIDE SEQUENCE [LARGE SCALE GENOMIC DNA]</scope>
    <source>
        <strain evidence="6 7">Pla52n</strain>
    </source>
</reference>
<evidence type="ECO:0000256" key="2">
    <source>
        <dbReference type="ARBA" id="ARBA00022618"/>
    </source>
</evidence>
<keyword evidence="7" id="KW-1185">Reference proteome</keyword>
<gene>
    <name evidence="6" type="primary">scpB</name>
    <name evidence="6" type="ORF">Pla52n_37450</name>
</gene>
<evidence type="ECO:0000256" key="1">
    <source>
        <dbReference type="ARBA" id="ARBA00022490"/>
    </source>
</evidence>
<dbReference type="Pfam" id="PF04079">
    <property type="entry name" value="SMC_ScpB"/>
    <property type="match status" value="1"/>
</dbReference>
<sequence>MQWIMAKSAPESDDKNESPAEENSSDSEPDFDDPYADVAYSEESATDGQSLELGEFSLDDLGAAYARAAAAHDPESFVAPPELEPAEEGEEVENASDLVDDVGMGVTPEGIVEAALFVGHPENKLFNAARLASLMRDVTEEEVIEIIQTLNESYRQAGQALRIVEEETGYRMTIAPAAESIRQSFLGKVREARLSHGAIEVLSLVAYQPGITAQKVQDQRGQESGSLLNQMVRRRLLELKRETPAEGGRKVPHYYVTERFLILFGLDSLDDLPQVEESLWEG</sequence>
<name>A0A5C6ATC1_9BACT</name>
<evidence type="ECO:0000256" key="5">
    <source>
        <dbReference type="SAM" id="MobiDB-lite"/>
    </source>
</evidence>
<keyword evidence="2" id="KW-0132">Cell division</keyword>
<dbReference type="PANTHER" id="PTHR34298">
    <property type="entry name" value="SEGREGATION AND CONDENSATION PROTEIN B"/>
    <property type="match status" value="1"/>
</dbReference>
<dbReference type="GO" id="GO:0051304">
    <property type="term" value="P:chromosome separation"/>
    <property type="evidence" value="ECO:0007669"/>
    <property type="project" value="InterPro"/>
</dbReference>
<accession>A0A5C6ATC1</accession>
<feature type="region of interest" description="Disordered" evidence="5">
    <location>
        <begin position="1"/>
        <end position="51"/>
    </location>
</feature>
<dbReference type="PANTHER" id="PTHR34298:SF2">
    <property type="entry name" value="SEGREGATION AND CONDENSATION PROTEIN B"/>
    <property type="match status" value="1"/>
</dbReference>
<evidence type="ECO:0000313" key="7">
    <source>
        <dbReference type="Proteomes" id="UP000320176"/>
    </source>
</evidence>
<evidence type="ECO:0000256" key="3">
    <source>
        <dbReference type="ARBA" id="ARBA00022829"/>
    </source>
</evidence>
<evidence type="ECO:0000313" key="6">
    <source>
        <dbReference type="EMBL" id="TWU02687.1"/>
    </source>
</evidence>